<dbReference type="PANTHER" id="PTHR21561:SF12">
    <property type="entry name" value="INO80 COMPLEX SUBUNIT B"/>
    <property type="match status" value="1"/>
</dbReference>
<evidence type="ECO:0000259" key="2">
    <source>
        <dbReference type="SMART" id="SM01406"/>
    </source>
</evidence>
<feature type="compositionally biased region" description="Basic and acidic residues" evidence="1">
    <location>
        <begin position="318"/>
        <end position="343"/>
    </location>
</feature>
<feature type="compositionally biased region" description="Pro residues" evidence="1">
    <location>
        <begin position="174"/>
        <end position="183"/>
    </location>
</feature>
<comment type="caution">
    <text evidence="3">The sequence shown here is derived from an EMBL/GenBank/DDBJ whole genome shotgun (WGS) entry which is preliminary data.</text>
</comment>
<keyword evidence="4" id="KW-1185">Reference proteome</keyword>
<dbReference type="EMBL" id="NAJO01000014">
    <property type="protein sequence ID" value="OQO07378.1"/>
    <property type="molecule type" value="Genomic_DNA"/>
</dbReference>
<dbReference type="InParanoid" id="A0A1V8T826"/>
<feature type="region of interest" description="Disordered" evidence="1">
    <location>
        <begin position="410"/>
        <end position="438"/>
    </location>
</feature>
<dbReference type="GO" id="GO:0006338">
    <property type="term" value="P:chromatin remodeling"/>
    <property type="evidence" value="ECO:0007669"/>
    <property type="project" value="InterPro"/>
</dbReference>
<name>A0A1V8T826_9PEZI</name>
<dbReference type="SMART" id="SM01406">
    <property type="entry name" value="PAPA-1"/>
    <property type="match status" value="1"/>
</dbReference>
<dbReference type="Proteomes" id="UP000192596">
    <property type="component" value="Unassembled WGS sequence"/>
</dbReference>
<protein>
    <recommendedName>
        <fullName evidence="2">INO80 complex subunit B-like conserved region domain-containing protein</fullName>
    </recommendedName>
</protein>
<feature type="domain" description="INO80 complex subunit B-like conserved region" evidence="2">
    <location>
        <begin position="316"/>
        <end position="406"/>
    </location>
</feature>
<feature type="compositionally biased region" description="Polar residues" evidence="1">
    <location>
        <begin position="49"/>
        <end position="64"/>
    </location>
</feature>
<feature type="region of interest" description="Disordered" evidence="1">
    <location>
        <begin position="25"/>
        <end position="299"/>
    </location>
</feature>
<sequence>MDYNTSKRLKSASGAPISAPRAVAGGAIPMYQPPSPIARGSPPGHPSTAVLSRSAATSGKQSLKLTVKAAPSKLRQATSGSSIPPNPYAADGPSESDVTPAPAAARPARSTRNPKVLVEPESDEDEEMAGMDVEDDEDAEADEDVEIADADAANVDSDDDAEGEEDDDDDAPEMQPPHPPPPVIKTHPPGHGQRNPTVTVSGPSKAKPLQSVERKQAQDEEEDLSDLDSADEIADITAQNEDEIGIDIDPEDELLEDDDEENDESGSPDSSNSNSRSATPDLSKLTRRQRGAFEEDANLMALSNEALKKKVLTTEEHAMRRQEMARRRKNLSEKKNEEEKMETISKLLSKPAPKRRTRAEMIAAGLHGTGTPGGWDEDGEEIRADPLFTRWVSAKEGVRVGVPSEWLAGERGEVFGGPPVERGEGMARGGARMVEEVA</sequence>
<reference evidence="4" key="1">
    <citation type="submission" date="2017-03" db="EMBL/GenBank/DDBJ databases">
        <title>Genomes of endolithic fungi from Antarctica.</title>
        <authorList>
            <person name="Coleine C."/>
            <person name="Masonjones S."/>
            <person name="Stajich J.E."/>
        </authorList>
    </citation>
    <scope>NUCLEOTIDE SEQUENCE [LARGE SCALE GENOMIC DNA]</scope>
    <source>
        <strain evidence="4">CCFEE 5527</strain>
    </source>
</reference>
<organism evidence="3 4">
    <name type="scientific">Cryoendolithus antarcticus</name>
    <dbReference type="NCBI Taxonomy" id="1507870"/>
    <lineage>
        <taxon>Eukaryota</taxon>
        <taxon>Fungi</taxon>
        <taxon>Dikarya</taxon>
        <taxon>Ascomycota</taxon>
        <taxon>Pezizomycotina</taxon>
        <taxon>Dothideomycetes</taxon>
        <taxon>Dothideomycetidae</taxon>
        <taxon>Cladosporiales</taxon>
        <taxon>Cladosporiaceae</taxon>
        <taxon>Cryoendolithus</taxon>
    </lineage>
</organism>
<dbReference type="PANTHER" id="PTHR21561">
    <property type="entry name" value="INO80 COMPLEX SUBUNIT B"/>
    <property type="match status" value="1"/>
</dbReference>
<dbReference type="Pfam" id="PF04795">
    <property type="entry name" value="PAPA-1"/>
    <property type="match status" value="1"/>
</dbReference>
<feature type="compositionally biased region" description="Acidic residues" evidence="1">
    <location>
        <begin position="156"/>
        <end position="172"/>
    </location>
</feature>
<dbReference type="InterPro" id="IPR029523">
    <property type="entry name" value="INO80B/Ies2"/>
</dbReference>
<evidence type="ECO:0000256" key="1">
    <source>
        <dbReference type="SAM" id="MobiDB-lite"/>
    </source>
</evidence>
<feature type="compositionally biased region" description="Acidic residues" evidence="1">
    <location>
        <begin position="120"/>
        <end position="149"/>
    </location>
</feature>
<feature type="compositionally biased region" description="Acidic residues" evidence="1">
    <location>
        <begin position="219"/>
        <end position="266"/>
    </location>
</feature>
<dbReference type="GO" id="GO:0031011">
    <property type="term" value="C:Ino80 complex"/>
    <property type="evidence" value="ECO:0007669"/>
    <property type="project" value="InterPro"/>
</dbReference>
<accession>A0A1V8T826</accession>
<dbReference type="InterPro" id="IPR006880">
    <property type="entry name" value="INO80B_C"/>
</dbReference>
<dbReference type="AlphaFoldDB" id="A0A1V8T826"/>
<dbReference type="STRING" id="1507870.A0A1V8T826"/>
<dbReference type="OrthoDB" id="2021186at2759"/>
<evidence type="ECO:0000313" key="3">
    <source>
        <dbReference type="EMBL" id="OQO07378.1"/>
    </source>
</evidence>
<evidence type="ECO:0000313" key="4">
    <source>
        <dbReference type="Proteomes" id="UP000192596"/>
    </source>
</evidence>
<feature type="region of interest" description="Disordered" evidence="1">
    <location>
        <begin position="318"/>
        <end position="355"/>
    </location>
</feature>
<feature type="region of interest" description="Disordered" evidence="1">
    <location>
        <begin position="1"/>
        <end position="20"/>
    </location>
</feature>
<proteinExistence type="predicted"/>
<gene>
    <name evidence="3" type="ORF">B0A48_07075</name>
</gene>